<dbReference type="EMBL" id="CAUOFW020001792">
    <property type="protein sequence ID" value="CAK9148742.1"/>
    <property type="molecule type" value="Genomic_DNA"/>
</dbReference>
<protein>
    <submittedName>
        <fullName evidence="1">Uncharacterized protein</fullName>
    </submittedName>
</protein>
<dbReference type="Gene3D" id="1.10.287.1060">
    <property type="entry name" value="ESAT-6-like"/>
    <property type="match status" value="1"/>
</dbReference>
<evidence type="ECO:0000313" key="2">
    <source>
        <dbReference type="EMBL" id="CAK9148959.1"/>
    </source>
</evidence>
<evidence type="ECO:0000313" key="1">
    <source>
        <dbReference type="EMBL" id="CAK9148742.1"/>
    </source>
</evidence>
<reference evidence="1 3" key="1">
    <citation type="submission" date="2024-02" db="EMBL/GenBank/DDBJ databases">
        <authorList>
            <person name="Vignale AGUSTIN F."/>
            <person name="Sosa J E."/>
            <person name="Modenutti C."/>
        </authorList>
    </citation>
    <scope>NUCLEOTIDE SEQUENCE [LARGE SCALE GENOMIC DNA]</scope>
</reference>
<proteinExistence type="predicted"/>
<dbReference type="Proteomes" id="UP001642360">
    <property type="component" value="Unassembled WGS sequence"/>
</dbReference>
<gene>
    <name evidence="1" type="ORF">ILEXP_LOCUS16713</name>
    <name evidence="2" type="ORF">ILEXP_LOCUS16953</name>
</gene>
<comment type="caution">
    <text evidence="1">The sequence shown here is derived from an EMBL/GenBank/DDBJ whole genome shotgun (WGS) entry which is preliminary data.</text>
</comment>
<accession>A0ABC8RW52</accession>
<dbReference type="AlphaFoldDB" id="A0ABC8RW52"/>
<dbReference type="EMBL" id="CAUOFW020001820">
    <property type="protein sequence ID" value="CAK9148959.1"/>
    <property type="molecule type" value="Genomic_DNA"/>
</dbReference>
<keyword evidence="3" id="KW-1185">Reference proteome</keyword>
<sequence length="73" mass="8090">MGGNYNEALQHKMREPNLGAKLLMGGAGVQKTRIEIATALNNMDVSSDYALKVRLEIEEQCSEAELYIQSFIS</sequence>
<organism evidence="1 3">
    <name type="scientific">Ilex paraguariensis</name>
    <name type="common">yerba mate</name>
    <dbReference type="NCBI Taxonomy" id="185542"/>
    <lineage>
        <taxon>Eukaryota</taxon>
        <taxon>Viridiplantae</taxon>
        <taxon>Streptophyta</taxon>
        <taxon>Embryophyta</taxon>
        <taxon>Tracheophyta</taxon>
        <taxon>Spermatophyta</taxon>
        <taxon>Magnoliopsida</taxon>
        <taxon>eudicotyledons</taxon>
        <taxon>Gunneridae</taxon>
        <taxon>Pentapetalae</taxon>
        <taxon>asterids</taxon>
        <taxon>campanulids</taxon>
        <taxon>Aquifoliales</taxon>
        <taxon>Aquifoliaceae</taxon>
        <taxon>Ilex</taxon>
    </lineage>
</organism>
<evidence type="ECO:0000313" key="3">
    <source>
        <dbReference type="Proteomes" id="UP001642360"/>
    </source>
</evidence>
<name>A0ABC8RW52_9AQUA</name>